<evidence type="ECO:0000256" key="2">
    <source>
        <dbReference type="ARBA" id="ARBA00022723"/>
    </source>
</evidence>
<dbReference type="Pfam" id="PF24827">
    <property type="entry name" value="AstE_AspA_cat"/>
    <property type="match status" value="1"/>
</dbReference>
<sequence>MQDLIQNTEPGTARQVLLDVPLTPTTTLPAIVVRGREDGPLLLVTAGIHGAEYASIEAAYRLAATSAENLRGTLVVLPIVNPAAFYQRSIYVNPIDGRNLNRMFPGRQGGTYAERLAYWLHETYLTQADACLDLHGGDLVEALEPFSIYARGHEPSRQLALAFGLPHLVASDSSGMTYEVSRTHGVPAIIAEAGGQGQWEARDVQLLVDGGQRVMAHLGMLGKTSPERQAVAEYDTFAWLRASASGLWSPTVRAGQRVEQGETVGILRDLLGQELGTYTAPASGVVLFCVSSLAMNEGDPLVGIGAQTAAACP</sequence>
<dbReference type="InterPro" id="IPR043795">
    <property type="entry name" value="N-alpha-Ac-DABA-like"/>
</dbReference>
<name>A0ABP9XA30_9DEIO</name>
<dbReference type="RefSeq" id="WP_345451158.1">
    <property type="nucleotide sequence ID" value="NZ_BAABRV010000001.1"/>
</dbReference>
<accession>A0ABP9XA30</accession>
<organism evidence="6 7">
    <name type="scientific">Deinococcus aluminii</name>
    <dbReference type="NCBI Taxonomy" id="1656885"/>
    <lineage>
        <taxon>Bacteria</taxon>
        <taxon>Thermotogati</taxon>
        <taxon>Deinococcota</taxon>
        <taxon>Deinococci</taxon>
        <taxon>Deinococcales</taxon>
        <taxon>Deinococcaceae</taxon>
        <taxon>Deinococcus</taxon>
    </lineage>
</organism>
<comment type="cofactor">
    <cofactor evidence="1">
        <name>Zn(2+)</name>
        <dbReference type="ChEBI" id="CHEBI:29105"/>
    </cofactor>
</comment>
<dbReference type="SUPFAM" id="SSF53187">
    <property type="entry name" value="Zn-dependent exopeptidases"/>
    <property type="match status" value="1"/>
</dbReference>
<reference evidence="6 7" key="1">
    <citation type="submission" date="2024-02" db="EMBL/GenBank/DDBJ databases">
        <title>Deinococcus aluminii NBRC 112889.</title>
        <authorList>
            <person name="Ichikawa N."/>
            <person name="Katano-Makiyama Y."/>
            <person name="Hidaka K."/>
        </authorList>
    </citation>
    <scope>NUCLEOTIDE SEQUENCE [LARGE SCALE GENOMIC DNA]</scope>
    <source>
        <strain evidence="6 7">NBRC 112889</strain>
    </source>
</reference>
<keyword evidence="3" id="KW-0378">Hydrolase</keyword>
<evidence type="ECO:0000259" key="5">
    <source>
        <dbReference type="Pfam" id="PF24827"/>
    </source>
</evidence>
<evidence type="ECO:0000256" key="4">
    <source>
        <dbReference type="ARBA" id="ARBA00022833"/>
    </source>
</evidence>
<feature type="domain" description="Succinylglutamate desuccinylase/Aspartoacylase catalytic" evidence="5">
    <location>
        <begin position="39"/>
        <end position="218"/>
    </location>
</feature>
<evidence type="ECO:0000256" key="1">
    <source>
        <dbReference type="ARBA" id="ARBA00001947"/>
    </source>
</evidence>
<dbReference type="PANTHER" id="PTHR37326">
    <property type="entry name" value="BLL3975 PROTEIN"/>
    <property type="match status" value="1"/>
</dbReference>
<keyword evidence="7" id="KW-1185">Reference proteome</keyword>
<gene>
    <name evidence="6" type="primary">doeB</name>
    <name evidence="6" type="ORF">Dalu01_00628</name>
</gene>
<keyword evidence="2" id="KW-0479">Metal-binding</keyword>
<evidence type="ECO:0000313" key="7">
    <source>
        <dbReference type="Proteomes" id="UP001404956"/>
    </source>
</evidence>
<proteinExistence type="predicted"/>
<evidence type="ECO:0000313" key="6">
    <source>
        <dbReference type="EMBL" id="GAA5532247.1"/>
    </source>
</evidence>
<dbReference type="EMBL" id="BAABRV010000001">
    <property type="protein sequence ID" value="GAA5532247.1"/>
    <property type="molecule type" value="Genomic_DNA"/>
</dbReference>
<keyword evidence="4" id="KW-0862">Zinc</keyword>
<dbReference type="Gene3D" id="3.40.630.10">
    <property type="entry name" value="Zn peptidases"/>
    <property type="match status" value="1"/>
</dbReference>
<dbReference type="Proteomes" id="UP001404956">
    <property type="component" value="Unassembled WGS sequence"/>
</dbReference>
<dbReference type="PANTHER" id="PTHR37326:SF1">
    <property type="entry name" value="BLL3975 PROTEIN"/>
    <property type="match status" value="1"/>
</dbReference>
<dbReference type="InterPro" id="IPR053138">
    <property type="entry name" value="N-alpha-Ac-DABA_deacetylase"/>
</dbReference>
<evidence type="ECO:0000256" key="3">
    <source>
        <dbReference type="ARBA" id="ARBA00022801"/>
    </source>
</evidence>
<dbReference type="InterPro" id="IPR055438">
    <property type="entry name" value="AstE_AspA_cat"/>
</dbReference>
<dbReference type="PIRSF" id="PIRSF039012">
    <property type="entry name" value="ASP"/>
    <property type="match status" value="1"/>
</dbReference>
<comment type="caution">
    <text evidence="6">The sequence shown here is derived from an EMBL/GenBank/DDBJ whole genome shotgun (WGS) entry which is preliminary data.</text>
</comment>
<protein>
    <submittedName>
        <fullName evidence="6">N-alpha-acetyl-L-2,4-diaminobutyric acid deacetylase</fullName>
    </submittedName>
</protein>